<dbReference type="Gene3D" id="3.40.50.300">
    <property type="entry name" value="P-loop containing nucleotide triphosphate hydrolases"/>
    <property type="match status" value="2"/>
</dbReference>
<dbReference type="EMBL" id="RBXL01000002">
    <property type="protein sequence ID" value="RKT37849.1"/>
    <property type="molecule type" value="Genomic_DNA"/>
</dbReference>
<keyword evidence="13" id="KW-1185">Reference proteome</keyword>
<dbReference type="GO" id="GO:0005524">
    <property type="term" value="F:ATP binding"/>
    <property type="evidence" value="ECO:0007669"/>
    <property type="project" value="UniProtKB-KW"/>
</dbReference>
<dbReference type="InterPro" id="IPR004473">
    <property type="entry name" value="Restrct_endonuc_typeI_HsdR"/>
</dbReference>
<dbReference type="RefSeq" id="WP_170164962.1">
    <property type="nucleotide sequence ID" value="NZ_RBXL01000002.1"/>
</dbReference>
<keyword evidence="3" id="KW-0540">Nuclease</keyword>
<evidence type="ECO:0000313" key="12">
    <source>
        <dbReference type="EMBL" id="RKT37849.1"/>
    </source>
</evidence>
<dbReference type="Pfam" id="PF22679">
    <property type="entry name" value="T1R_D3-like"/>
    <property type="match status" value="1"/>
</dbReference>
<dbReference type="CDD" id="cd22332">
    <property type="entry name" value="HsdR_N"/>
    <property type="match status" value="1"/>
</dbReference>
<dbReference type="GO" id="GO:0009035">
    <property type="term" value="F:type I site-specific deoxyribonuclease activity"/>
    <property type="evidence" value="ECO:0007669"/>
    <property type="project" value="UniProtKB-EC"/>
</dbReference>
<dbReference type="GO" id="GO:0009307">
    <property type="term" value="P:DNA restriction-modification system"/>
    <property type="evidence" value="ECO:0007669"/>
    <property type="project" value="UniProtKB-KW"/>
</dbReference>
<protein>
    <recommendedName>
        <fullName evidence="10">Type I restriction enzyme endonuclease subunit</fullName>
        <shortName evidence="10">R protein</shortName>
        <ecNumber evidence="10">3.1.21.3</ecNumber>
    </recommendedName>
</protein>
<dbReference type="InterPro" id="IPR027417">
    <property type="entry name" value="P-loop_NTPase"/>
</dbReference>
<evidence type="ECO:0000256" key="1">
    <source>
        <dbReference type="ARBA" id="ARBA00000851"/>
    </source>
</evidence>
<dbReference type="PROSITE" id="PS51192">
    <property type="entry name" value="HELICASE_ATP_BIND_1"/>
    <property type="match status" value="1"/>
</dbReference>
<dbReference type="EC" id="3.1.21.3" evidence="10"/>
<dbReference type="Proteomes" id="UP000274556">
    <property type="component" value="Unassembled WGS sequence"/>
</dbReference>
<organism evidence="12 13">
    <name type="scientific">Thiocapsa rosea</name>
    <dbReference type="NCBI Taxonomy" id="69360"/>
    <lineage>
        <taxon>Bacteria</taxon>
        <taxon>Pseudomonadati</taxon>
        <taxon>Pseudomonadota</taxon>
        <taxon>Gammaproteobacteria</taxon>
        <taxon>Chromatiales</taxon>
        <taxon>Chromatiaceae</taxon>
        <taxon>Thiocapsa</taxon>
    </lineage>
</organism>
<evidence type="ECO:0000256" key="2">
    <source>
        <dbReference type="ARBA" id="ARBA00008598"/>
    </source>
</evidence>
<dbReference type="SUPFAM" id="SSF52540">
    <property type="entry name" value="P-loop containing nucleoside triphosphate hydrolases"/>
    <property type="match status" value="1"/>
</dbReference>
<comment type="similarity">
    <text evidence="2 10">Belongs to the HsdR family.</text>
</comment>
<dbReference type="AlphaFoldDB" id="A0A495ULA7"/>
<dbReference type="Gene3D" id="3.90.1570.50">
    <property type="match status" value="1"/>
</dbReference>
<dbReference type="InterPro" id="IPR007409">
    <property type="entry name" value="Restrct_endonuc_type1_HsdR_N"/>
</dbReference>
<dbReference type="InterPro" id="IPR055180">
    <property type="entry name" value="HsdR_RecA-like_helicase_dom_2"/>
</dbReference>
<evidence type="ECO:0000256" key="4">
    <source>
        <dbReference type="ARBA" id="ARBA00022741"/>
    </source>
</evidence>
<comment type="caution">
    <text evidence="12">The sequence shown here is derived from an EMBL/GenBank/DDBJ whole genome shotgun (WGS) entry which is preliminary data.</text>
</comment>
<dbReference type="Pfam" id="PF04313">
    <property type="entry name" value="HSDR_N"/>
    <property type="match status" value="1"/>
</dbReference>
<dbReference type="InterPro" id="IPR021810">
    <property type="entry name" value="T1RH-like_C"/>
</dbReference>
<evidence type="ECO:0000313" key="13">
    <source>
        <dbReference type="Proteomes" id="UP000274556"/>
    </source>
</evidence>
<dbReference type="PANTHER" id="PTHR30195:SF15">
    <property type="entry name" value="TYPE I RESTRICTION ENZYME HINDI ENDONUCLEASE SUBUNIT"/>
    <property type="match status" value="1"/>
</dbReference>
<comment type="catalytic activity">
    <reaction evidence="1 10">
        <text>Endonucleolytic cleavage of DNA to give random double-stranded fragments with terminal 5'-phosphates, ATP is simultaneously hydrolyzed.</text>
        <dbReference type="EC" id="3.1.21.3"/>
    </reaction>
</comment>
<dbReference type="Pfam" id="PF18766">
    <property type="entry name" value="SWI2_SNF2"/>
    <property type="match status" value="1"/>
</dbReference>
<keyword evidence="6" id="KW-0255">Endonuclease</keyword>
<reference evidence="12 13" key="1">
    <citation type="submission" date="2018-10" db="EMBL/GenBank/DDBJ databases">
        <title>Genomic Encyclopedia of Archaeal and Bacterial Type Strains, Phase II (KMG-II): from individual species to whole genera.</title>
        <authorList>
            <person name="Goeker M."/>
        </authorList>
    </citation>
    <scope>NUCLEOTIDE SEQUENCE [LARGE SCALE GENOMIC DNA]</scope>
    <source>
        <strain evidence="12 13">DSM 235</strain>
    </source>
</reference>
<dbReference type="InterPro" id="IPR040980">
    <property type="entry name" value="SWI2_SNF2"/>
</dbReference>
<keyword evidence="4 10" id="KW-0547">Nucleotide-binding</keyword>
<evidence type="ECO:0000259" key="11">
    <source>
        <dbReference type="PROSITE" id="PS51192"/>
    </source>
</evidence>
<comment type="function">
    <text evidence="10">Subunit R is required for both nuclease and ATPase activities, but not for modification.</text>
</comment>
<sequence>MSLSPYLEDLDSKIPAIQVLEALGWTYLPPDEALALRGGRLDQVVLTGILRSWLEEHARFETRGNTYPFSPYSLDEALRRLTTVPFDGLIHTNETIYNLLTLGTSLDETIQGERKGRSLAFIDWVHWERNVFHVTDEFAVERSRAKTTRRPDLVLFVNGIPFVVIECKRRDKDQAGGRPQVKVAIEQLTDYQQPDQIPHLFQFVQVILATSVNDVLFGTVGTPEKFWSRWREQDEDTAAVRTAANHRFSAETHAKLFAPREDEVTTYSAALPYFEDLWSGGERMPTEQDRVLWAMLRPSRLLDYAYGYVLFDAGVRKIARYQQFFAVQETLRRVIVLREGRRQGGVIWHTTGSGKSLTMVMLAKALALHPALTNVRIVLVTDRIDLDKQLWGTFQACGKTAKRAKSGQHLAELIEAGSVPVITTVIDKFETAAKRYKLSDPDPNTFLLVDEGHRSNYAETAALMRQVFPNGCYLAFTGTPLTKKEKNTAARFGGFIHSYPMREAVADGAVVPLLYEGRVAELELQEDTLQRWFERVTRNLSEAQAADLKRRMASEGELSRAEQRLRMIAYDIGEHYRQNIQGTGFKAQLAADSRESAIRYQRFFEEFGVVESAVIMSKPDLRAESQAVKDFWQAMMDRHGSEKHYNDDTLASFSRADGVELLIVIDRLLTGFDEPRNRVLYIDKPLQEHSLLQAIARVNRLYEEKEHGLLIDYRGVLGKLNEAMCTYDSLAEFDPKDVDLTEVLTDVAAEIARLPQLHSDLWGIFKEVKNKQDKEALERHLGPEDVRTDFYAALRAYLKTLAVALGSEIFFAQTPEDRIAQYKRDLKFFVQLRRSVQQRYAEKVDYSAYEQQIRKLMDAHIQSPDVSVITQQVDIFNVNAFQAEVERVEGNAAKADTIASRLKRTITERMDEDPVRYQRFVDLVQQAIDDYRAGRIDEVEYLKRMEGFHAAIVQGQEDAIPAPLRGRRTAQAFFGVVGEVLERYPQHDVDTRTQLAVDMATSIEDLIAVRSIRDWVHNADVQQQMSNAIDDYLFELRDTVGLDLETVDMDAIMERCLDIARKRAHL</sequence>
<dbReference type="SMART" id="SM00487">
    <property type="entry name" value="DEXDc"/>
    <property type="match status" value="1"/>
</dbReference>
<feature type="domain" description="Helicase ATP-binding" evidence="11">
    <location>
        <begin position="336"/>
        <end position="498"/>
    </location>
</feature>
<gene>
    <name evidence="12" type="ORF">BDD21_5359</name>
</gene>
<evidence type="ECO:0000256" key="5">
    <source>
        <dbReference type="ARBA" id="ARBA00022747"/>
    </source>
</evidence>
<dbReference type="GO" id="GO:0003677">
    <property type="term" value="F:DNA binding"/>
    <property type="evidence" value="ECO:0007669"/>
    <property type="project" value="UniProtKB-KW"/>
</dbReference>
<comment type="subunit">
    <text evidence="10">The type I restriction/modification system is composed of three polypeptides R, M and S.</text>
</comment>
<proteinExistence type="inferred from homology"/>
<keyword evidence="5 10" id="KW-0680">Restriction system</keyword>
<keyword evidence="8 10" id="KW-0067">ATP-binding</keyword>
<evidence type="ECO:0000256" key="6">
    <source>
        <dbReference type="ARBA" id="ARBA00022759"/>
    </source>
</evidence>
<dbReference type="InterPro" id="IPR014001">
    <property type="entry name" value="Helicase_ATP-bd"/>
</dbReference>
<dbReference type="Pfam" id="PF11867">
    <property type="entry name" value="T1RH-like_C"/>
    <property type="match status" value="1"/>
</dbReference>
<dbReference type="NCBIfam" id="TIGR00348">
    <property type="entry name" value="hsdR"/>
    <property type="match status" value="1"/>
</dbReference>
<evidence type="ECO:0000256" key="9">
    <source>
        <dbReference type="ARBA" id="ARBA00023125"/>
    </source>
</evidence>
<evidence type="ECO:0000256" key="10">
    <source>
        <dbReference type="RuleBase" id="RU364115"/>
    </source>
</evidence>
<dbReference type="InterPro" id="IPR051268">
    <property type="entry name" value="Type-I_R_enzyme_R_subunit"/>
</dbReference>
<dbReference type="PANTHER" id="PTHR30195">
    <property type="entry name" value="TYPE I SITE-SPECIFIC DEOXYRIBONUCLEASE PROTEIN SUBUNIT M AND R"/>
    <property type="match status" value="1"/>
</dbReference>
<dbReference type="CDD" id="cd18800">
    <property type="entry name" value="SF2_C_EcoR124I-like"/>
    <property type="match status" value="1"/>
</dbReference>
<evidence type="ECO:0000256" key="3">
    <source>
        <dbReference type="ARBA" id="ARBA00022722"/>
    </source>
</evidence>
<accession>A0A495ULA7</accession>
<keyword evidence="7 10" id="KW-0378">Hydrolase</keyword>
<name>A0A495ULA7_9GAMM</name>
<evidence type="ECO:0000256" key="7">
    <source>
        <dbReference type="ARBA" id="ARBA00022801"/>
    </source>
</evidence>
<evidence type="ECO:0000256" key="8">
    <source>
        <dbReference type="ARBA" id="ARBA00022840"/>
    </source>
</evidence>
<keyword evidence="9 10" id="KW-0238">DNA-binding</keyword>
<dbReference type="CDD" id="cd18030">
    <property type="entry name" value="DEXHc_RE_I_HsdR"/>
    <property type="match status" value="1"/>
</dbReference>